<feature type="region of interest" description="Disordered" evidence="1">
    <location>
        <begin position="1"/>
        <end position="51"/>
    </location>
</feature>
<dbReference type="AlphaFoldDB" id="A0A5M3Y206"/>
<evidence type="ECO:0000313" key="3">
    <source>
        <dbReference type="Proteomes" id="UP000377595"/>
    </source>
</evidence>
<comment type="caution">
    <text evidence="2">The sequence shown here is derived from an EMBL/GenBank/DDBJ whole genome shotgun (WGS) entry which is preliminary data.</text>
</comment>
<reference evidence="2 3" key="1">
    <citation type="submission" date="2019-10" db="EMBL/GenBank/DDBJ databases">
        <title>Whole genome shotgun sequence of Acrocarpospora pleiomorpha NBRC 16267.</title>
        <authorList>
            <person name="Ichikawa N."/>
            <person name="Kimura A."/>
            <person name="Kitahashi Y."/>
            <person name="Komaki H."/>
            <person name="Oguchi A."/>
        </authorList>
    </citation>
    <scope>NUCLEOTIDE SEQUENCE [LARGE SCALE GENOMIC DNA]</scope>
    <source>
        <strain evidence="2 3">NBRC 16267</strain>
    </source>
</reference>
<keyword evidence="3" id="KW-1185">Reference proteome</keyword>
<gene>
    <name evidence="2" type="ORF">Aple_086520</name>
</gene>
<dbReference type="Proteomes" id="UP000377595">
    <property type="component" value="Unassembled WGS sequence"/>
</dbReference>
<organism evidence="2 3">
    <name type="scientific">Acrocarpospora pleiomorpha</name>
    <dbReference type="NCBI Taxonomy" id="90975"/>
    <lineage>
        <taxon>Bacteria</taxon>
        <taxon>Bacillati</taxon>
        <taxon>Actinomycetota</taxon>
        <taxon>Actinomycetes</taxon>
        <taxon>Streptosporangiales</taxon>
        <taxon>Streptosporangiaceae</taxon>
        <taxon>Acrocarpospora</taxon>
    </lineage>
</organism>
<dbReference type="EMBL" id="BLAF01000073">
    <property type="protein sequence ID" value="GES25753.1"/>
    <property type="molecule type" value="Genomic_DNA"/>
</dbReference>
<sequence length="87" mass="9592">MSARLRPSETTDTYKDQKQPAEGTSHRRIEARQVNPRGPLSGPKTPGSGWDLGRSSTISLVLLATSRLVFVSLPYLSLIRIGQFLLL</sequence>
<evidence type="ECO:0000313" key="2">
    <source>
        <dbReference type="EMBL" id="GES25753.1"/>
    </source>
</evidence>
<feature type="compositionally biased region" description="Basic and acidic residues" evidence="1">
    <location>
        <begin position="1"/>
        <end position="31"/>
    </location>
</feature>
<proteinExistence type="predicted"/>
<evidence type="ECO:0000256" key="1">
    <source>
        <dbReference type="SAM" id="MobiDB-lite"/>
    </source>
</evidence>
<protein>
    <submittedName>
        <fullName evidence="2">Uncharacterized protein</fullName>
    </submittedName>
</protein>
<name>A0A5M3Y206_9ACTN</name>
<accession>A0A5M3Y206</accession>